<accession>A0A1R3I6K2</accession>
<proteinExistence type="predicted"/>
<dbReference type="Gramene" id="OMO78232">
    <property type="protein sequence ID" value="OMO78232"/>
    <property type="gene ID" value="CCACVL1_14565"/>
</dbReference>
<comment type="caution">
    <text evidence="1">The sequence shown here is derived from an EMBL/GenBank/DDBJ whole genome shotgun (WGS) entry which is preliminary data.</text>
</comment>
<dbReference type="Proteomes" id="UP000188268">
    <property type="component" value="Unassembled WGS sequence"/>
</dbReference>
<evidence type="ECO:0000313" key="2">
    <source>
        <dbReference type="Proteomes" id="UP000188268"/>
    </source>
</evidence>
<evidence type="ECO:0000313" key="1">
    <source>
        <dbReference type="EMBL" id="OMO78232.1"/>
    </source>
</evidence>
<keyword evidence="2" id="KW-1185">Reference proteome</keyword>
<dbReference type="AlphaFoldDB" id="A0A1R3I6K2"/>
<protein>
    <submittedName>
        <fullName evidence="1">Uncharacterized protein</fullName>
    </submittedName>
</protein>
<gene>
    <name evidence="1" type="ORF">CCACVL1_14565</name>
</gene>
<organism evidence="1 2">
    <name type="scientific">Corchorus capsularis</name>
    <name type="common">Jute</name>
    <dbReference type="NCBI Taxonomy" id="210143"/>
    <lineage>
        <taxon>Eukaryota</taxon>
        <taxon>Viridiplantae</taxon>
        <taxon>Streptophyta</taxon>
        <taxon>Embryophyta</taxon>
        <taxon>Tracheophyta</taxon>
        <taxon>Spermatophyta</taxon>
        <taxon>Magnoliopsida</taxon>
        <taxon>eudicotyledons</taxon>
        <taxon>Gunneridae</taxon>
        <taxon>Pentapetalae</taxon>
        <taxon>rosids</taxon>
        <taxon>malvids</taxon>
        <taxon>Malvales</taxon>
        <taxon>Malvaceae</taxon>
        <taxon>Grewioideae</taxon>
        <taxon>Apeibeae</taxon>
        <taxon>Corchorus</taxon>
    </lineage>
</organism>
<name>A0A1R3I6K2_COCAP</name>
<sequence>MADGKGPPLEPRGPWGQFN</sequence>
<reference evidence="1 2" key="1">
    <citation type="submission" date="2013-09" db="EMBL/GenBank/DDBJ databases">
        <title>Corchorus capsularis genome sequencing.</title>
        <authorList>
            <person name="Alam M."/>
            <person name="Haque M.S."/>
            <person name="Islam M.S."/>
            <person name="Emdad E.M."/>
            <person name="Islam M.M."/>
            <person name="Ahmed B."/>
            <person name="Halim A."/>
            <person name="Hossen Q.M.M."/>
            <person name="Hossain M.Z."/>
            <person name="Ahmed R."/>
            <person name="Khan M.M."/>
            <person name="Islam R."/>
            <person name="Rashid M.M."/>
            <person name="Khan S.A."/>
            <person name="Rahman M.S."/>
            <person name="Alam M."/>
        </authorList>
    </citation>
    <scope>NUCLEOTIDE SEQUENCE [LARGE SCALE GENOMIC DNA]</scope>
    <source>
        <strain evidence="2">cv. CVL-1</strain>
        <tissue evidence="1">Whole seedling</tissue>
    </source>
</reference>
<dbReference type="EMBL" id="AWWV01010593">
    <property type="protein sequence ID" value="OMO78232.1"/>
    <property type="molecule type" value="Genomic_DNA"/>
</dbReference>